<dbReference type="Gene3D" id="3.40.50.300">
    <property type="entry name" value="P-loop containing nucleotide triphosphate hydrolases"/>
    <property type="match status" value="1"/>
</dbReference>
<dbReference type="RefSeq" id="WP_027951612.1">
    <property type="nucleotide sequence ID" value="NZ_JADU01000001.1"/>
</dbReference>
<name>A0ABV5ZLZ5_9BACT</name>
<evidence type="ECO:0000313" key="2">
    <source>
        <dbReference type="Proteomes" id="UP001589688"/>
    </source>
</evidence>
<dbReference type="InterPro" id="IPR027417">
    <property type="entry name" value="P-loop_NTPase"/>
</dbReference>
<gene>
    <name evidence="1" type="ORF">ACFFK8_07850</name>
</gene>
<accession>A0ABV5ZLZ5</accession>
<dbReference type="Proteomes" id="UP001589688">
    <property type="component" value="Unassembled WGS sequence"/>
</dbReference>
<reference evidence="1 2" key="1">
    <citation type="submission" date="2024-09" db="EMBL/GenBank/DDBJ databases">
        <authorList>
            <person name="Sun Q."/>
            <person name="Mori K."/>
        </authorList>
    </citation>
    <scope>NUCLEOTIDE SEQUENCE [LARGE SCALE GENOMIC DNA]</scope>
    <source>
        <strain evidence="1 2">ATCC 51272</strain>
    </source>
</reference>
<proteinExistence type="predicted"/>
<sequence length="221" mass="25146">MDEQNIIINVGRQIGSGGRVIARQLAESFGCTFYDRELLNLAARESGFSERFFEQNDERKGFLRSLSHVHVPLMGENNYYKNNFSQESLYQFQSDAIRRAAEAGSCVFVGRTADYVLRDFPNVVNIFVTARLEQRVERVARRHGLNAAAARKYIESHEDARSSYYNYYTGKRWGRAESYDLCINSSLLGIEASARLVAEFIRQRMARPTATAAPTAPEPPR</sequence>
<dbReference type="EMBL" id="JBHLZF010000002">
    <property type="protein sequence ID" value="MFB9897708.1"/>
    <property type="molecule type" value="Genomic_DNA"/>
</dbReference>
<dbReference type="Pfam" id="PF13189">
    <property type="entry name" value="Cytidylate_kin2"/>
    <property type="match status" value="1"/>
</dbReference>
<dbReference type="SUPFAM" id="SSF52540">
    <property type="entry name" value="P-loop containing nucleoside triphosphate hydrolases"/>
    <property type="match status" value="1"/>
</dbReference>
<organism evidence="1 2">
    <name type="scientific">Hallella seregens ATCC 51272</name>
    <dbReference type="NCBI Taxonomy" id="1336250"/>
    <lineage>
        <taxon>Bacteria</taxon>
        <taxon>Pseudomonadati</taxon>
        <taxon>Bacteroidota</taxon>
        <taxon>Bacteroidia</taxon>
        <taxon>Bacteroidales</taxon>
        <taxon>Prevotellaceae</taxon>
        <taxon>Hallella</taxon>
    </lineage>
</organism>
<evidence type="ECO:0000313" key="1">
    <source>
        <dbReference type="EMBL" id="MFB9897708.1"/>
    </source>
</evidence>
<protein>
    <submittedName>
        <fullName evidence="1">AAA family ATPase</fullName>
    </submittedName>
</protein>
<keyword evidence="2" id="KW-1185">Reference proteome</keyword>
<comment type="caution">
    <text evidence="1">The sequence shown here is derived from an EMBL/GenBank/DDBJ whole genome shotgun (WGS) entry which is preliminary data.</text>
</comment>